<dbReference type="GO" id="GO:0032050">
    <property type="term" value="F:clathrin heavy chain binding"/>
    <property type="evidence" value="ECO:0007669"/>
    <property type="project" value="TreeGrafter"/>
</dbReference>
<dbReference type="GO" id="GO:0005198">
    <property type="term" value="F:structural molecule activity"/>
    <property type="evidence" value="ECO:0007669"/>
    <property type="project" value="InterPro"/>
</dbReference>
<feature type="compositionally biased region" description="Polar residues" evidence="8">
    <location>
        <begin position="391"/>
        <end position="401"/>
    </location>
</feature>
<name>A0A6J5UAH6_PRUAR</name>
<evidence type="ECO:0000313" key="10">
    <source>
        <dbReference type="Proteomes" id="UP000507222"/>
    </source>
</evidence>
<dbReference type="InterPro" id="IPR000996">
    <property type="entry name" value="Clathrin_L-chain"/>
</dbReference>
<dbReference type="EMBL" id="CAEKDK010000003">
    <property type="protein sequence ID" value="CAB4273289.1"/>
    <property type="molecule type" value="Genomic_DNA"/>
</dbReference>
<dbReference type="GO" id="GO:0030132">
    <property type="term" value="C:clathrin coat of coated pit"/>
    <property type="evidence" value="ECO:0007669"/>
    <property type="project" value="InterPro"/>
</dbReference>
<feature type="compositionally biased region" description="Basic and acidic residues" evidence="8">
    <location>
        <begin position="246"/>
        <end position="260"/>
    </location>
</feature>
<dbReference type="GO" id="GO:0006886">
    <property type="term" value="P:intracellular protein transport"/>
    <property type="evidence" value="ECO:0007669"/>
    <property type="project" value="InterPro"/>
</dbReference>
<feature type="compositionally biased region" description="Polar residues" evidence="8">
    <location>
        <begin position="82"/>
        <end position="92"/>
    </location>
</feature>
<dbReference type="PANTHER" id="PTHR10639:SF33">
    <property type="entry name" value="CLATHRIN LIGHT CHAIN 1"/>
    <property type="match status" value="1"/>
</dbReference>
<feature type="region of interest" description="Disordered" evidence="8">
    <location>
        <begin position="1"/>
        <end position="111"/>
    </location>
</feature>
<feature type="region of interest" description="Disordered" evidence="8">
    <location>
        <begin position="246"/>
        <end position="421"/>
    </location>
</feature>
<feature type="compositionally biased region" description="Basic and acidic residues" evidence="8">
    <location>
        <begin position="302"/>
        <end position="366"/>
    </location>
</feature>
<keyword evidence="5" id="KW-0472">Membrane</keyword>
<evidence type="ECO:0000256" key="5">
    <source>
        <dbReference type="ARBA" id="ARBA00023136"/>
    </source>
</evidence>
<evidence type="ECO:0000256" key="8">
    <source>
        <dbReference type="SAM" id="MobiDB-lite"/>
    </source>
</evidence>
<accession>A0A6J5UAH6</accession>
<protein>
    <submittedName>
        <fullName evidence="9">Uncharacterized protein</fullName>
    </submittedName>
</protein>
<feature type="compositionally biased region" description="Basic and acidic residues" evidence="8">
    <location>
        <begin position="11"/>
        <end position="23"/>
    </location>
</feature>
<keyword evidence="7" id="KW-0968">Cytoplasmic vesicle</keyword>
<dbReference type="GO" id="GO:0072583">
    <property type="term" value="P:clathrin-dependent endocytosis"/>
    <property type="evidence" value="ECO:0007669"/>
    <property type="project" value="TreeGrafter"/>
</dbReference>
<dbReference type="Proteomes" id="UP000507222">
    <property type="component" value="Unassembled WGS sequence"/>
</dbReference>
<evidence type="ECO:0000256" key="1">
    <source>
        <dbReference type="ARBA" id="ARBA00003913"/>
    </source>
</evidence>
<keyword evidence="6" id="KW-0168">Coated pit</keyword>
<dbReference type="AlphaFoldDB" id="A0A6J5UAH6"/>
<evidence type="ECO:0000256" key="4">
    <source>
        <dbReference type="ARBA" id="ARBA00005263"/>
    </source>
</evidence>
<comment type="function">
    <text evidence="1">Clathrin is the major protein of the polyhedral coat of coated pits and vesicles.</text>
</comment>
<feature type="compositionally biased region" description="Pro residues" evidence="8">
    <location>
        <begin position="289"/>
        <end position="301"/>
    </location>
</feature>
<dbReference type="GO" id="GO:0030130">
    <property type="term" value="C:clathrin coat of trans-Golgi network vesicle"/>
    <property type="evidence" value="ECO:0007669"/>
    <property type="project" value="InterPro"/>
</dbReference>
<evidence type="ECO:0000256" key="7">
    <source>
        <dbReference type="ARBA" id="ARBA00023329"/>
    </source>
</evidence>
<gene>
    <name evidence="9" type="ORF">CURHAP_LOCUS20712</name>
</gene>
<dbReference type="PANTHER" id="PTHR10639">
    <property type="entry name" value="CLATHRIN LIGHT CHAIN"/>
    <property type="match status" value="1"/>
</dbReference>
<comment type="similarity">
    <text evidence="4">Belongs to the clathrin light chain family.</text>
</comment>
<reference evidence="9 10" key="1">
    <citation type="submission" date="2020-05" db="EMBL/GenBank/DDBJ databases">
        <authorList>
            <person name="Campoy J."/>
            <person name="Schneeberger K."/>
            <person name="Spophaly S."/>
        </authorList>
    </citation>
    <scope>NUCLEOTIDE SEQUENCE [LARGE SCALE GENOMIC DNA]</scope>
    <source>
        <strain evidence="9">PruArmRojPasFocal</strain>
    </source>
</reference>
<sequence>MSSFDSFPNDDETHHDPTTRPFDDDGYIGYDPRLSSQRYDASFNPPTHDDDDFSSSAVDPAPPPLHTDFQDHVVLPGGGGYNSSHSIDQQSPEIYGFGISTPNPDYVSPFDSAVPEDNNVGGMGGDGGGGGGGDDGDIFASCEPVLPPPEEMREEGFARREWRRLNVIHLEEKEQREREMRNQIIEEAEEFKRAFYEKRKLNCETNKAHNREREKLYLVNQEKFHKEADKHYWKAIAELIPREVPNIEKKRGKKDPDKKPSVLIIQGPKPGKPTDLSRMRQIFIKLKQNPPPHMMPPPPPAKDGKDSKEGKDAKDSKEGKDAKDSKEGKDAKDAKEGNDAKGGEDAKDSKDANDSKDSKEGKDAKNGKTNSPIAAGAAAAIAPVSPAKDVTANTTPNSSKAETPAEHEGEQPAETRPTPAE</sequence>
<proteinExistence type="inferred from homology"/>
<evidence type="ECO:0000256" key="6">
    <source>
        <dbReference type="ARBA" id="ARBA00023176"/>
    </source>
</evidence>
<evidence type="ECO:0000256" key="2">
    <source>
        <dbReference type="ARBA" id="ARBA00004180"/>
    </source>
</evidence>
<organism evidence="9 10">
    <name type="scientific">Prunus armeniaca</name>
    <name type="common">Apricot</name>
    <name type="synonym">Armeniaca vulgaris</name>
    <dbReference type="NCBI Taxonomy" id="36596"/>
    <lineage>
        <taxon>Eukaryota</taxon>
        <taxon>Viridiplantae</taxon>
        <taxon>Streptophyta</taxon>
        <taxon>Embryophyta</taxon>
        <taxon>Tracheophyta</taxon>
        <taxon>Spermatophyta</taxon>
        <taxon>Magnoliopsida</taxon>
        <taxon>eudicotyledons</taxon>
        <taxon>Gunneridae</taxon>
        <taxon>Pentapetalae</taxon>
        <taxon>rosids</taxon>
        <taxon>fabids</taxon>
        <taxon>Rosales</taxon>
        <taxon>Rosaceae</taxon>
        <taxon>Amygdaloideae</taxon>
        <taxon>Amygdaleae</taxon>
        <taxon>Prunus</taxon>
    </lineage>
</organism>
<feature type="compositionally biased region" description="Low complexity" evidence="8">
    <location>
        <begin position="371"/>
        <end position="387"/>
    </location>
</feature>
<comment type="subcellular location">
    <subcellularLocation>
        <location evidence="2">Cytoplasmic vesicle membrane</location>
        <topology evidence="2">Peripheral membrane protein</topology>
        <orientation evidence="2">Cytoplasmic side</orientation>
    </subcellularLocation>
    <subcellularLocation>
        <location evidence="3">Membrane</location>
        <location evidence="3">Coated pit</location>
        <topology evidence="3">Peripheral membrane protein</topology>
        <orientation evidence="3">Cytoplasmic side</orientation>
    </subcellularLocation>
</comment>
<evidence type="ECO:0000256" key="3">
    <source>
        <dbReference type="ARBA" id="ARBA00004277"/>
    </source>
</evidence>
<evidence type="ECO:0000313" key="9">
    <source>
        <dbReference type="EMBL" id="CAB4273289.1"/>
    </source>
</evidence>